<dbReference type="InterPro" id="IPR044655">
    <property type="entry name" value="BAGP1-like"/>
</dbReference>
<comment type="caution">
    <text evidence="3">The sequence shown here is derived from an EMBL/GenBank/DDBJ whole genome shotgun (WGS) entry which is preliminary data.</text>
</comment>
<evidence type="ECO:0000313" key="3">
    <source>
        <dbReference type="EMBL" id="PNY01032.1"/>
    </source>
</evidence>
<proteinExistence type="predicted"/>
<evidence type="ECO:0000313" key="4">
    <source>
        <dbReference type="Proteomes" id="UP000236291"/>
    </source>
</evidence>
<sequence length="178" mass="19177">MSVFVLTAMDFAVLGFLVPSLWEIEVAFAASVFVILAYWFFTFRSGDHCSDRSLDNSSAVHASDDKIGQSRGDSQSSAYLIKLELLAAKNLIAANLNGTSDPYVIITCGNEKRFRIMVFPFMNIAIIVCTSSSMVPGSRNPMWGEEFNFSVDELPVQKPICCPGAGTVPVSGTGTGTG</sequence>
<dbReference type="InterPro" id="IPR000008">
    <property type="entry name" value="C2_dom"/>
</dbReference>
<dbReference type="PANTHER" id="PTHR47038">
    <property type="entry name" value="BAG-ASSOCIATED GRAM PROTEIN 1"/>
    <property type="match status" value="1"/>
</dbReference>
<dbReference type="Proteomes" id="UP000236291">
    <property type="component" value="Unassembled WGS sequence"/>
</dbReference>
<keyword evidence="1" id="KW-1133">Transmembrane helix</keyword>
<gene>
    <name evidence="3" type="ORF">L195_g024319</name>
</gene>
<keyword evidence="1" id="KW-0472">Membrane</keyword>
<dbReference type="SUPFAM" id="SSF49562">
    <property type="entry name" value="C2 domain (Calcium/lipid-binding domain, CaLB)"/>
    <property type="match status" value="1"/>
</dbReference>
<dbReference type="Gene3D" id="2.60.40.150">
    <property type="entry name" value="C2 domain"/>
    <property type="match status" value="1"/>
</dbReference>
<feature type="transmembrane region" description="Helical" evidence="1">
    <location>
        <begin position="116"/>
        <end position="135"/>
    </location>
</feature>
<dbReference type="STRING" id="57577.A0A2K3NDB1"/>
<evidence type="ECO:0000259" key="2">
    <source>
        <dbReference type="PROSITE" id="PS50004"/>
    </source>
</evidence>
<dbReference type="EMBL" id="ASHM01019623">
    <property type="protein sequence ID" value="PNY01032.1"/>
    <property type="molecule type" value="Genomic_DNA"/>
</dbReference>
<dbReference type="AlphaFoldDB" id="A0A2K3NDB1"/>
<feature type="domain" description="C2" evidence="2">
    <location>
        <begin position="61"/>
        <end position="178"/>
    </location>
</feature>
<dbReference type="ExpressionAtlas" id="A0A2K3NDB1">
    <property type="expression patterns" value="baseline"/>
</dbReference>
<feature type="non-terminal residue" evidence="3">
    <location>
        <position position="178"/>
    </location>
</feature>
<accession>A0A2K3NDB1</accession>
<dbReference type="InterPro" id="IPR035892">
    <property type="entry name" value="C2_domain_sf"/>
</dbReference>
<evidence type="ECO:0000256" key="1">
    <source>
        <dbReference type="SAM" id="Phobius"/>
    </source>
</evidence>
<protein>
    <submittedName>
        <fullName evidence="3">C2 and gram domain-containing protein at1g03370-like protein</fullName>
    </submittedName>
</protein>
<dbReference type="Pfam" id="PF00168">
    <property type="entry name" value="C2"/>
    <property type="match status" value="1"/>
</dbReference>
<feature type="transmembrane region" description="Helical" evidence="1">
    <location>
        <begin position="20"/>
        <end position="41"/>
    </location>
</feature>
<organism evidence="3 4">
    <name type="scientific">Trifolium pratense</name>
    <name type="common">Red clover</name>
    <dbReference type="NCBI Taxonomy" id="57577"/>
    <lineage>
        <taxon>Eukaryota</taxon>
        <taxon>Viridiplantae</taxon>
        <taxon>Streptophyta</taxon>
        <taxon>Embryophyta</taxon>
        <taxon>Tracheophyta</taxon>
        <taxon>Spermatophyta</taxon>
        <taxon>Magnoliopsida</taxon>
        <taxon>eudicotyledons</taxon>
        <taxon>Gunneridae</taxon>
        <taxon>Pentapetalae</taxon>
        <taxon>rosids</taxon>
        <taxon>fabids</taxon>
        <taxon>Fabales</taxon>
        <taxon>Fabaceae</taxon>
        <taxon>Papilionoideae</taxon>
        <taxon>50 kb inversion clade</taxon>
        <taxon>NPAAA clade</taxon>
        <taxon>Hologalegina</taxon>
        <taxon>IRL clade</taxon>
        <taxon>Trifolieae</taxon>
        <taxon>Trifolium</taxon>
    </lineage>
</organism>
<dbReference type="PROSITE" id="PS50004">
    <property type="entry name" value="C2"/>
    <property type="match status" value="1"/>
</dbReference>
<reference evidence="3 4" key="2">
    <citation type="journal article" date="2017" name="Front. Plant Sci.">
        <title>Gene Classification and Mining of Molecular Markers Useful in Red Clover (Trifolium pratense) Breeding.</title>
        <authorList>
            <person name="Istvanek J."/>
            <person name="Dluhosova J."/>
            <person name="Dluhos P."/>
            <person name="Patkova L."/>
            <person name="Nedelnik J."/>
            <person name="Repkova J."/>
        </authorList>
    </citation>
    <scope>NUCLEOTIDE SEQUENCE [LARGE SCALE GENOMIC DNA]</scope>
    <source>
        <strain evidence="4">cv. Tatra</strain>
        <tissue evidence="3">Young leaves</tissue>
    </source>
</reference>
<dbReference type="PANTHER" id="PTHR47038:SF1">
    <property type="entry name" value="BAG-ASSOCIATED GRAM PROTEIN 1"/>
    <property type="match status" value="1"/>
</dbReference>
<keyword evidence="1" id="KW-0812">Transmembrane</keyword>
<reference evidence="3 4" key="1">
    <citation type="journal article" date="2014" name="Am. J. Bot.">
        <title>Genome assembly and annotation for red clover (Trifolium pratense; Fabaceae).</title>
        <authorList>
            <person name="Istvanek J."/>
            <person name="Jaros M."/>
            <person name="Krenek A."/>
            <person name="Repkova J."/>
        </authorList>
    </citation>
    <scope>NUCLEOTIDE SEQUENCE [LARGE SCALE GENOMIC DNA]</scope>
    <source>
        <strain evidence="4">cv. Tatra</strain>
        <tissue evidence="3">Young leaves</tissue>
    </source>
</reference>
<dbReference type="CDD" id="cd00030">
    <property type="entry name" value="C2"/>
    <property type="match status" value="1"/>
</dbReference>
<name>A0A2K3NDB1_TRIPR</name>